<evidence type="ECO:0000313" key="9">
    <source>
        <dbReference type="EMBL" id="TCT03162.1"/>
    </source>
</evidence>
<accession>A0A4R3LRQ2</accession>
<dbReference type="InterPro" id="IPR003495">
    <property type="entry name" value="CobW/HypB/UreG_nucleotide-bd"/>
</dbReference>
<dbReference type="GO" id="GO:0016787">
    <property type="term" value="F:hydrolase activity"/>
    <property type="evidence" value="ECO:0007669"/>
    <property type="project" value="UniProtKB-KW"/>
</dbReference>
<dbReference type="GO" id="GO:0005737">
    <property type="term" value="C:cytoplasm"/>
    <property type="evidence" value="ECO:0007669"/>
    <property type="project" value="TreeGrafter"/>
</dbReference>
<evidence type="ECO:0000256" key="6">
    <source>
        <dbReference type="ARBA" id="ARBA00049117"/>
    </source>
</evidence>
<dbReference type="InterPro" id="IPR036627">
    <property type="entry name" value="CobW-likC_sf"/>
</dbReference>
<dbReference type="InterPro" id="IPR027417">
    <property type="entry name" value="P-loop_NTPase"/>
</dbReference>
<dbReference type="SUPFAM" id="SSF90002">
    <property type="entry name" value="Hypothetical protein YjiA, C-terminal domain"/>
    <property type="match status" value="1"/>
</dbReference>
<dbReference type="Gene3D" id="3.30.1220.10">
    <property type="entry name" value="CobW-like, C-terminal domain"/>
    <property type="match status" value="1"/>
</dbReference>
<protein>
    <submittedName>
        <fullName evidence="9">G3E family GTPase</fullName>
    </submittedName>
</protein>
<evidence type="ECO:0000256" key="7">
    <source>
        <dbReference type="SAM" id="MobiDB-lite"/>
    </source>
</evidence>
<dbReference type="GO" id="GO:0000166">
    <property type="term" value="F:nucleotide binding"/>
    <property type="evidence" value="ECO:0007669"/>
    <property type="project" value="UniProtKB-KW"/>
</dbReference>
<evidence type="ECO:0000259" key="8">
    <source>
        <dbReference type="SMART" id="SM00833"/>
    </source>
</evidence>
<dbReference type="Pfam" id="PF02492">
    <property type="entry name" value="cobW"/>
    <property type="match status" value="1"/>
</dbReference>
<organism evidence="9 10">
    <name type="scientific">Aquabacter spiritensis</name>
    <dbReference type="NCBI Taxonomy" id="933073"/>
    <lineage>
        <taxon>Bacteria</taxon>
        <taxon>Pseudomonadati</taxon>
        <taxon>Pseudomonadota</taxon>
        <taxon>Alphaproteobacteria</taxon>
        <taxon>Hyphomicrobiales</taxon>
        <taxon>Xanthobacteraceae</taxon>
        <taxon>Aquabacter</taxon>
    </lineage>
</organism>
<dbReference type="InterPro" id="IPR011629">
    <property type="entry name" value="CobW-like_C"/>
</dbReference>
<dbReference type="Pfam" id="PF07683">
    <property type="entry name" value="CobW_C"/>
    <property type="match status" value="1"/>
</dbReference>
<keyword evidence="10" id="KW-1185">Reference proteome</keyword>
<dbReference type="Gene3D" id="3.40.50.300">
    <property type="entry name" value="P-loop containing nucleotide triphosphate hydrolases"/>
    <property type="match status" value="1"/>
</dbReference>
<evidence type="ECO:0000256" key="4">
    <source>
        <dbReference type="ARBA" id="ARBA00034320"/>
    </source>
</evidence>
<dbReference type="EMBL" id="SMAI01000010">
    <property type="protein sequence ID" value="TCT03162.1"/>
    <property type="molecule type" value="Genomic_DNA"/>
</dbReference>
<comment type="similarity">
    <text evidence="4">Belongs to the SIMIBI class G3E GTPase family. ZNG1 subfamily.</text>
</comment>
<dbReference type="PANTHER" id="PTHR13748">
    <property type="entry name" value="COBW-RELATED"/>
    <property type="match status" value="1"/>
</dbReference>
<dbReference type="Proteomes" id="UP000294664">
    <property type="component" value="Unassembled WGS sequence"/>
</dbReference>
<gene>
    <name evidence="9" type="ORF">EDC64_11025</name>
</gene>
<dbReference type="RefSeq" id="WP_132032891.1">
    <property type="nucleotide sequence ID" value="NZ_SMAI01000010.1"/>
</dbReference>
<dbReference type="PANTHER" id="PTHR13748:SF62">
    <property type="entry name" value="COBW DOMAIN-CONTAINING PROTEIN"/>
    <property type="match status" value="1"/>
</dbReference>
<evidence type="ECO:0000256" key="2">
    <source>
        <dbReference type="ARBA" id="ARBA00022801"/>
    </source>
</evidence>
<keyword evidence="1" id="KW-0547">Nucleotide-binding</keyword>
<dbReference type="SUPFAM" id="SSF52540">
    <property type="entry name" value="P-loop containing nucleoside triphosphate hydrolases"/>
    <property type="match status" value="1"/>
</dbReference>
<dbReference type="AlphaFoldDB" id="A0A4R3LRQ2"/>
<evidence type="ECO:0000256" key="1">
    <source>
        <dbReference type="ARBA" id="ARBA00022741"/>
    </source>
</evidence>
<dbReference type="OrthoDB" id="9808822at2"/>
<sequence>MAAAADAPAARRGPPDPIPVTVLTGFLGAGKTTLLNRLLGDPALADTAVLINEFGEIGLDHLFVREVTEGVVLLASGCLCCTVRGDLVTALEDLLRGRDNNRLPPFNRVIVETTGLADPAPILFTLMSHPYLVLRYRLDGVVTVIDAVNAQATLDAHPEAVKQAAVADRIVLTKTDLLTDAAARDAVTARLKRLAPAAPILDAAAGEADAPALLRAGLYDPARKIPDVARWLAEEAVAAPQAAHAHDPNRHDDRIQAFTLATEAAISASTLDMFLELLRATYGANLLRMKGIVKLAEDPERPIVLHGVQHLMHPPVRLDGWPDDDHRSRLVMIVRDLDPAVVRRLFSAFLGIPQIDTPDRAALTDNPLAPAGLPPAKERT</sequence>
<name>A0A4R3LRQ2_9HYPH</name>
<proteinExistence type="inferred from homology"/>
<keyword evidence="2" id="KW-0378">Hydrolase</keyword>
<comment type="caution">
    <text evidence="9">The sequence shown here is derived from an EMBL/GenBank/DDBJ whole genome shotgun (WGS) entry which is preliminary data.</text>
</comment>
<dbReference type="SMART" id="SM00833">
    <property type="entry name" value="CobW_C"/>
    <property type="match status" value="1"/>
</dbReference>
<keyword evidence="3" id="KW-0143">Chaperone</keyword>
<dbReference type="InterPro" id="IPR051316">
    <property type="entry name" value="Zinc-reg_GTPase_activator"/>
</dbReference>
<evidence type="ECO:0000256" key="5">
    <source>
        <dbReference type="ARBA" id="ARBA00045658"/>
    </source>
</evidence>
<evidence type="ECO:0000313" key="10">
    <source>
        <dbReference type="Proteomes" id="UP000294664"/>
    </source>
</evidence>
<dbReference type="CDD" id="cd03112">
    <property type="entry name" value="CobW-like"/>
    <property type="match status" value="1"/>
</dbReference>
<feature type="region of interest" description="Disordered" evidence="7">
    <location>
        <begin position="361"/>
        <end position="380"/>
    </location>
</feature>
<reference evidence="9 10" key="1">
    <citation type="submission" date="2019-03" db="EMBL/GenBank/DDBJ databases">
        <title>Genomic Encyclopedia of Type Strains, Phase IV (KMG-IV): sequencing the most valuable type-strain genomes for metagenomic binning, comparative biology and taxonomic classification.</title>
        <authorList>
            <person name="Goeker M."/>
        </authorList>
    </citation>
    <scope>NUCLEOTIDE SEQUENCE [LARGE SCALE GENOMIC DNA]</scope>
    <source>
        <strain evidence="9 10">DSM 9035</strain>
    </source>
</reference>
<comment type="function">
    <text evidence="5">Zinc chaperone that directly transfers zinc cofactor to target proteins, thereby activating them. Zinc is transferred from the CXCC motif in the GTPase domain to the zinc binding site in target proteins in a process requiring GTP hydrolysis.</text>
</comment>
<evidence type="ECO:0000256" key="3">
    <source>
        <dbReference type="ARBA" id="ARBA00023186"/>
    </source>
</evidence>
<feature type="domain" description="CobW C-terminal" evidence="8">
    <location>
        <begin position="255"/>
        <end position="350"/>
    </location>
</feature>
<comment type="catalytic activity">
    <reaction evidence="6">
        <text>GTP + H2O = GDP + phosphate + H(+)</text>
        <dbReference type="Rhea" id="RHEA:19669"/>
        <dbReference type="ChEBI" id="CHEBI:15377"/>
        <dbReference type="ChEBI" id="CHEBI:15378"/>
        <dbReference type="ChEBI" id="CHEBI:37565"/>
        <dbReference type="ChEBI" id="CHEBI:43474"/>
        <dbReference type="ChEBI" id="CHEBI:58189"/>
    </reaction>
    <physiologicalReaction direction="left-to-right" evidence="6">
        <dbReference type="Rhea" id="RHEA:19670"/>
    </physiologicalReaction>
</comment>